<proteinExistence type="predicted"/>
<name>A0ABW6ARD7_9BACT</name>
<dbReference type="EMBL" id="JBHUOM010000048">
    <property type="protein sequence ID" value="MFD2937891.1"/>
    <property type="molecule type" value="Genomic_DNA"/>
</dbReference>
<dbReference type="Proteomes" id="UP001597512">
    <property type="component" value="Unassembled WGS sequence"/>
</dbReference>
<evidence type="ECO:0008006" key="3">
    <source>
        <dbReference type="Google" id="ProtNLM"/>
    </source>
</evidence>
<accession>A0ABW6ARD7</accession>
<organism evidence="1 2">
    <name type="scientific">Spirosoma flavum</name>
    <dbReference type="NCBI Taxonomy" id="2048557"/>
    <lineage>
        <taxon>Bacteria</taxon>
        <taxon>Pseudomonadati</taxon>
        <taxon>Bacteroidota</taxon>
        <taxon>Cytophagia</taxon>
        <taxon>Cytophagales</taxon>
        <taxon>Cytophagaceae</taxon>
        <taxon>Spirosoma</taxon>
    </lineage>
</organism>
<comment type="caution">
    <text evidence="1">The sequence shown here is derived from an EMBL/GenBank/DDBJ whole genome shotgun (WGS) entry which is preliminary data.</text>
</comment>
<dbReference type="RefSeq" id="WP_381508383.1">
    <property type="nucleotide sequence ID" value="NZ_JBHUOM010000048.1"/>
</dbReference>
<protein>
    <recommendedName>
        <fullName evidence="3">DUF4105 domain-containing protein</fullName>
    </recommendedName>
</protein>
<reference evidence="2" key="1">
    <citation type="journal article" date="2019" name="Int. J. Syst. Evol. Microbiol.">
        <title>The Global Catalogue of Microorganisms (GCM) 10K type strain sequencing project: providing services to taxonomists for standard genome sequencing and annotation.</title>
        <authorList>
            <consortium name="The Broad Institute Genomics Platform"/>
            <consortium name="The Broad Institute Genome Sequencing Center for Infectious Disease"/>
            <person name="Wu L."/>
            <person name="Ma J."/>
        </authorList>
    </citation>
    <scope>NUCLEOTIDE SEQUENCE [LARGE SCALE GENOMIC DNA]</scope>
    <source>
        <strain evidence="2">KCTC 52490</strain>
    </source>
</reference>
<evidence type="ECO:0000313" key="2">
    <source>
        <dbReference type="Proteomes" id="UP001597512"/>
    </source>
</evidence>
<sequence length="180" mass="21149">MFIGRINIVRILLATATLALLSVYGYYYAREWMAKWVFSHQSYFAADELILITVAHSDLTSETAYLLNESEFEWKGQMVDVLHREVRSDTVYVYGFRDEAETKLKQKAAWLYQDTAQPDQASRRTRTKRIKWRTTFDLPGYMVFSQLSSLDMADLRPFFCYSFLRITRPALDVLYPPPNQ</sequence>
<evidence type="ECO:0000313" key="1">
    <source>
        <dbReference type="EMBL" id="MFD2937891.1"/>
    </source>
</evidence>
<keyword evidence="2" id="KW-1185">Reference proteome</keyword>
<gene>
    <name evidence="1" type="ORF">ACFS25_29265</name>
</gene>